<evidence type="ECO:0000256" key="13">
    <source>
        <dbReference type="ARBA" id="ARBA00023136"/>
    </source>
</evidence>
<evidence type="ECO:0000313" key="20">
    <source>
        <dbReference type="Proteomes" id="UP000226192"/>
    </source>
</evidence>
<reference evidence="19 20" key="1">
    <citation type="submission" date="2017-06" db="EMBL/GenBank/DDBJ databases">
        <title>Ant-infecting Ophiocordyceps genomes reveal a high diversity of potential behavioral manipulation genes and a possible major role for enterotoxins.</title>
        <authorList>
            <person name="De Bekker C."/>
            <person name="Evans H.C."/>
            <person name="Brachmann A."/>
            <person name="Hughes D.P."/>
        </authorList>
    </citation>
    <scope>NUCLEOTIDE SEQUENCE [LARGE SCALE GENOMIC DNA]</scope>
    <source>
        <strain evidence="19 20">Map64</strain>
    </source>
</reference>
<feature type="compositionally biased region" description="Polar residues" evidence="17">
    <location>
        <begin position="418"/>
        <end position="429"/>
    </location>
</feature>
<evidence type="ECO:0000256" key="17">
    <source>
        <dbReference type="SAM" id="MobiDB-lite"/>
    </source>
</evidence>
<evidence type="ECO:0000256" key="14">
    <source>
        <dbReference type="ARBA" id="ARBA00024146"/>
    </source>
</evidence>
<comment type="function">
    <text evidence="15">Non-classical phosphatidylinositol (PtdIns) transfer protein (PITP), which exhibits PtdIns-binding/transfer activity in the absence of detectable PtdCho-binding/transfer activity. Regulates PtdIns(4,5)P2 homeostasis at the plasma membrane. Heme-binding protein that may play a role in organic oxidant-induced stress responses.</text>
</comment>
<dbReference type="GO" id="GO:0046872">
    <property type="term" value="F:metal ion binding"/>
    <property type="evidence" value="ECO:0007669"/>
    <property type="project" value="UniProtKB-KW"/>
</dbReference>
<accession>A0A2C5Y2F4</accession>
<dbReference type="STRING" id="1399860.A0A2C5Y2F4"/>
<evidence type="ECO:0000256" key="9">
    <source>
        <dbReference type="ARBA" id="ARBA00022824"/>
    </source>
</evidence>
<keyword evidence="6 16" id="KW-0963">Cytoplasm</keyword>
<dbReference type="Gene3D" id="3.40.525.10">
    <property type="entry name" value="CRAL-TRIO lipid binding domain"/>
    <property type="match status" value="1"/>
</dbReference>
<dbReference type="PANTHER" id="PTHR47669">
    <property type="entry name" value="PHOSPHATIDYLINOSITOL TRANSFER PROTEIN SFH5"/>
    <property type="match status" value="1"/>
</dbReference>
<keyword evidence="7" id="KW-0349">Heme</keyword>
<evidence type="ECO:0000256" key="8">
    <source>
        <dbReference type="ARBA" id="ARBA00022723"/>
    </source>
</evidence>
<keyword evidence="12 16" id="KW-0445">Lipid transport</keyword>
<protein>
    <recommendedName>
        <fullName evidence="4 16">Phosphatidylinositol transfer protein SFH5</fullName>
        <shortName evidence="16">PITP SFH5</shortName>
    </recommendedName>
</protein>
<dbReference type="Pfam" id="PF00650">
    <property type="entry name" value="CRAL_TRIO"/>
    <property type="match status" value="1"/>
</dbReference>
<evidence type="ECO:0000256" key="2">
    <source>
        <dbReference type="ARBA" id="ARBA00004406"/>
    </source>
</evidence>
<feature type="domain" description="CRAL-TRIO" evidence="18">
    <location>
        <begin position="90"/>
        <end position="272"/>
    </location>
</feature>
<keyword evidence="13 16" id="KW-0472">Membrane</keyword>
<comment type="cofactor">
    <cofactor evidence="1">
        <name>heme b</name>
        <dbReference type="ChEBI" id="CHEBI:60344"/>
    </cofactor>
</comment>
<comment type="catalytic activity">
    <reaction evidence="14">
        <text>a 1,2-diacyl-sn-glycero-3-phospho-(1D-myo-inositol)(in) = a 1,2-diacyl-sn-glycero-3-phospho-(1D-myo-inositol)(out)</text>
        <dbReference type="Rhea" id="RHEA:38691"/>
        <dbReference type="ChEBI" id="CHEBI:57880"/>
    </reaction>
    <physiologicalReaction direction="left-to-right" evidence="14">
        <dbReference type="Rhea" id="RHEA:38692"/>
    </physiologicalReaction>
</comment>
<evidence type="ECO:0000256" key="4">
    <source>
        <dbReference type="ARBA" id="ARBA00018320"/>
    </source>
</evidence>
<evidence type="ECO:0000256" key="6">
    <source>
        <dbReference type="ARBA" id="ARBA00022490"/>
    </source>
</evidence>
<evidence type="ECO:0000256" key="16">
    <source>
        <dbReference type="RuleBase" id="RU367059"/>
    </source>
</evidence>
<dbReference type="AlphaFoldDB" id="A0A2C5Y2F4"/>
<keyword evidence="5 16" id="KW-0813">Transport</keyword>
<dbReference type="PANTHER" id="PTHR47669:SF1">
    <property type="entry name" value="PHOSPHATIDYLINOSITOL TRANSFER PROTEIN SFH5"/>
    <property type="match status" value="1"/>
</dbReference>
<dbReference type="EMBL" id="NJET01000114">
    <property type="protein sequence ID" value="PHH61154.1"/>
    <property type="molecule type" value="Genomic_DNA"/>
</dbReference>
<comment type="caution">
    <text evidence="19">The sequence shown here is derived from an EMBL/GenBank/DDBJ whole genome shotgun (WGS) entry which is preliminary data.</text>
</comment>
<dbReference type="Proteomes" id="UP000226192">
    <property type="component" value="Unassembled WGS sequence"/>
</dbReference>
<dbReference type="InterPro" id="IPR011074">
    <property type="entry name" value="CRAL/TRIO_N_dom"/>
</dbReference>
<dbReference type="PROSITE" id="PS50191">
    <property type="entry name" value="CRAL_TRIO"/>
    <property type="match status" value="1"/>
</dbReference>
<organism evidence="19 20">
    <name type="scientific">Ophiocordyceps australis</name>
    <dbReference type="NCBI Taxonomy" id="1399860"/>
    <lineage>
        <taxon>Eukaryota</taxon>
        <taxon>Fungi</taxon>
        <taxon>Dikarya</taxon>
        <taxon>Ascomycota</taxon>
        <taxon>Pezizomycotina</taxon>
        <taxon>Sordariomycetes</taxon>
        <taxon>Hypocreomycetidae</taxon>
        <taxon>Hypocreales</taxon>
        <taxon>Ophiocordycipitaceae</taxon>
        <taxon>Ophiocordyceps</taxon>
    </lineage>
</organism>
<gene>
    <name evidence="19" type="ORF">CDD81_722</name>
</gene>
<evidence type="ECO:0000256" key="12">
    <source>
        <dbReference type="ARBA" id="ARBA00023055"/>
    </source>
</evidence>
<keyword evidence="8" id="KW-0479">Metal-binding</keyword>
<name>A0A2C5Y2F4_9HYPO</name>
<dbReference type="Pfam" id="PF03765">
    <property type="entry name" value="CRAL_TRIO_N"/>
    <property type="match status" value="1"/>
</dbReference>
<dbReference type="GO" id="GO:0005886">
    <property type="term" value="C:plasma membrane"/>
    <property type="evidence" value="ECO:0007669"/>
    <property type="project" value="TreeGrafter"/>
</dbReference>
<evidence type="ECO:0000256" key="3">
    <source>
        <dbReference type="ARBA" id="ARBA00006667"/>
    </source>
</evidence>
<evidence type="ECO:0000256" key="5">
    <source>
        <dbReference type="ARBA" id="ARBA00022448"/>
    </source>
</evidence>
<sequence>MASEQQQQAEPTTPLGKLTARVASIVQETGHGEMWGVELGDAAAAPVQVVLQKFLRANGGDAAAAEKQFAAALAWRSKVQPLKLAERVFDAAKFGDLGFVTVHREHEQGGRQVVVTWNIYGAVKDNKTTFGDVQEFINWRAALMELSIQKLNLNSITQPLASNNDKDDPYRMVQVHDYRSVSFFRMDPLVKAASRETIQTFSTAYPELLSHKYFVNVPSIMGWVFGAMKLFLAPATLRKFHPMASGMALAGEMTSVAPSLPVEYGGKGPSVREGETVKLGDAAQAAAANGTSGTTATAHGAAAADNTTATPAATATTAAAATAAATAPATATAAATAAKDEQNKSTVPDGEAEKEKPADEATNNTSVVPLVVEPANDSTPEADLVPTKVDEPASGAQAEMSPVANAKPIEETKVPAQVTETATNGTTAQ</sequence>
<dbReference type="GO" id="GO:0032541">
    <property type="term" value="C:cortical endoplasmic reticulum"/>
    <property type="evidence" value="ECO:0007669"/>
    <property type="project" value="TreeGrafter"/>
</dbReference>
<keyword evidence="9 16" id="KW-0256">Endoplasmic reticulum</keyword>
<evidence type="ECO:0000256" key="1">
    <source>
        <dbReference type="ARBA" id="ARBA00001970"/>
    </source>
</evidence>
<evidence type="ECO:0000256" key="7">
    <source>
        <dbReference type="ARBA" id="ARBA00022617"/>
    </source>
</evidence>
<dbReference type="GO" id="GO:0043001">
    <property type="term" value="P:Golgi to plasma membrane protein transport"/>
    <property type="evidence" value="ECO:0007669"/>
    <property type="project" value="TreeGrafter"/>
</dbReference>
<dbReference type="GO" id="GO:0005789">
    <property type="term" value="C:endoplasmic reticulum membrane"/>
    <property type="evidence" value="ECO:0007669"/>
    <property type="project" value="UniProtKB-SubCell"/>
</dbReference>
<dbReference type="InterPro" id="IPR036865">
    <property type="entry name" value="CRAL-TRIO_dom_sf"/>
</dbReference>
<comment type="similarity">
    <text evidence="3 16">Belongs to the SFH5 family.</text>
</comment>
<dbReference type="OrthoDB" id="75724at2759"/>
<evidence type="ECO:0000256" key="15">
    <source>
        <dbReference type="ARBA" id="ARBA00024180"/>
    </source>
</evidence>
<keyword evidence="20" id="KW-1185">Reference proteome</keyword>
<keyword evidence="11" id="KW-0408">Iron</keyword>
<keyword evidence="10 16" id="KW-0492">Microsome</keyword>
<evidence type="ECO:0000256" key="10">
    <source>
        <dbReference type="ARBA" id="ARBA00022848"/>
    </source>
</evidence>
<dbReference type="InterPro" id="IPR001251">
    <property type="entry name" value="CRAL-TRIO_dom"/>
</dbReference>
<dbReference type="SUPFAM" id="SSF52087">
    <property type="entry name" value="CRAL/TRIO domain"/>
    <property type="match status" value="1"/>
</dbReference>
<dbReference type="GO" id="GO:0005829">
    <property type="term" value="C:cytosol"/>
    <property type="evidence" value="ECO:0007669"/>
    <property type="project" value="TreeGrafter"/>
</dbReference>
<dbReference type="GO" id="GO:0008526">
    <property type="term" value="F:phosphatidylinositol transfer activity"/>
    <property type="evidence" value="ECO:0007669"/>
    <property type="project" value="UniProtKB-UniRule"/>
</dbReference>
<proteinExistence type="inferred from homology"/>
<dbReference type="CDD" id="cd00170">
    <property type="entry name" value="SEC14"/>
    <property type="match status" value="1"/>
</dbReference>
<feature type="region of interest" description="Disordered" evidence="17">
    <location>
        <begin position="333"/>
        <end position="429"/>
    </location>
</feature>
<dbReference type="InterPro" id="IPR042938">
    <property type="entry name" value="Sfh5"/>
</dbReference>
<evidence type="ECO:0000256" key="11">
    <source>
        <dbReference type="ARBA" id="ARBA00023004"/>
    </source>
</evidence>
<comment type="subcellular location">
    <subcellularLocation>
        <location evidence="16">Cytoplasm</location>
    </subcellularLocation>
    <subcellularLocation>
        <location evidence="2 16">Endoplasmic reticulum membrane</location>
        <topology evidence="2 16">Peripheral membrane protein</topology>
    </subcellularLocation>
    <subcellularLocation>
        <location evidence="16">Microsome membrane</location>
        <topology evidence="16">Peripheral membrane protein</topology>
    </subcellularLocation>
</comment>
<dbReference type="GO" id="GO:0017157">
    <property type="term" value="P:regulation of exocytosis"/>
    <property type="evidence" value="ECO:0007669"/>
    <property type="project" value="TreeGrafter"/>
</dbReference>
<evidence type="ECO:0000259" key="18">
    <source>
        <dbReference type="PROSITE" id="PS50191"/>
    </source>
</evidence>
<evidence type="ECO:0000313" key="19">
    <source>
        <dbReference type="EMBL" id="PHH61154.1"/>
    </source>
</evidence>